<evidence type="ECO:0000256" key="1">
    <source>
        <dbReference type="SAM" id="MobiDB-lite"/>
    </source>
</evidence>
<sequence length="438" mass="49653">MALDDEAEGSYYSDSGGESPMASTSKTASKPVKRESDEYRLSNALKVPRATTYTAQALYEQIISNDIDLDPDYQRGEVWRENKQTGLIDSIFRNFYIPPVIFAVNLFEDGTETRTCIDGKQRLTSIHRFMEGLIPHRDHDTGRKYWYMDHPGVPSKQKNLLPETLRRHFANKQIVCVEYPDLTDDDERDIFQRVQLGMALTAAEKLQAISSPRVQIIRELLATHPLDNIPFDRSRATDFRCFVTLAHALTSYPNMNNILIEPAQLTKWLKSGGEEGDAFRTKMEETLVRMAEVSVPDKGKEKVSPVEVVFIGVLANAVSDGGDLSNLVAEMRSDARAAFKSSMRLNSQVGKHMMAFVKRVDPSRKRGRELEDDLDEVKPKKRRSMKDAGATESRKKSRAQQQMEDYQEAKERIRLIKEGTTSNPQRLPSPMVICEGSI</sequence>
<feature type="domain" description="GmrSD restriction endonucleases N-terminal" evidence="2">
    <location>
        <begin position="61"/>
        <end position="208"/>
    </location>
</feature>
<dbReference type="PANTHER" id="PTHR39639:SF1">
    <property type="entry name" value="DUF262 DOMAIN-CONTAINING PROTEIN"/>
    <property type="match status" value="1"/>
</dbReference>
<dbReference type="PANTHER" id="PTHR39639">
    <property type="entry name" value="CHROMOSOME 16, WHOLE GENOME SHOTGUN SEQUENCE"/>
    <property type="match status" value="1"/>
</dbReference>
<comment type="caution">
    <text evidence="3">The sequence shown here is derived from an EMBL/GenBank/DDBJ whole genome shotgun (WGS) entry which is preliminary data.</text>
</comment>
<dbReference type="InterPro" id="IPR004919">
    <property type="entry name" value="GmrSD_N"/>
</dbReference>
<dbReference type="AlphaFoldDB" id="A0AA39P0U5"/>
<name>A0AA39P0U5_9AGAR</name>
<gene>
    <name evidence="3" type="ORF">IW261DRAFT_1494371</name>
</gene>
<dbReference type="Proteomes" id="UP001175227">
    <property type="component" value="Unassembled WGS sequence"/>
</dbReference>
<feature type="region of interest" description="Disordered" evidence="1">
    <location>
        <begin position="367"/>
        <end position="429"/>
    </location>
</feature>
<evidence type="ECO:0000259" key="2">
    <source>
        <dbReference type="Pfam" id="PF03235"/>
    </source>
</evidence>
<protein>
    <recommendedName>
        <fullName evidence="2">GmrSD restriction endonucleases N-terminal domain-containing protein</fullName>
    </recommendedName>
</protein>
<reference evidence="3" key="1">
    <citation type="submission" date="2023-06" db="EMBL/GenBank/DDBJ databases">
        <authorList>
            <consortium name="Lawrence Berkeley National Laboratory"/>
            <person name="Ahrendt S."/>
            <person name="Sahu N."/>
            <person name="Indic B."/>
            <person name="Wong-Bajracharya J."/>
            <person name="Merenyi Z."/>
            <person name="Ke H.-M."/>
            <person name="Monk M."/>
            <person name="Kocsube S."/>
            <person name="Drula E."/>
            <person name="Lipzen A."/>
            <person name="Balint B."/>
            <person name="Henrissat B."/>
            <person name="Andreopoulos B."/>
            <person name="Martin F.M."/>
            <person name="Harder C.B."/>
            <person name="Rigling D."/>
            <person name="Ford K.L."/>
            <person name="Foster G.D."/>
            <person name="Pangilinan J."/>
            <person name="Papanicolaou A."/>
            <person name="Barry K."/>
            <person name="LaButti K."/>
            <person name="Viragh M."/>
            <person name="Koriabine M."/>
            <person name="Yan M."/>
            <person name="Riley R."/>
            <person name="Champramary S."/>
            <person name="Plett K.L."/>
            <person name="Tsai I.J."/>
            <person name="Slot J."/>
            <person name="Sipos G."/>
            <person name="Plett J."/>
            <person name="Nagy L.G."/>
            <person name="Grigoriev I.V."/>
        </authorList>
    </citation>
    <scope>NUCLEOTIDE SEQUENCE</scope>
    <source>
        <strain evidence="3">ICMP 16352</strain>
    </source>
</reference>
<feature type="region of interest" description="Disordered" evidence="1">
    <location>
        <begin position="1"/>
        <end position="35"/>
    </location>
</feature>
<dbReference type="Pfam" id="PF03235">
    <property type="entry name" value="GmrSD_N"/>
    <property type="match status" value="1"/>
</dbReference>
<feature type="compositionally biased region" description="Low complexity" evidence="1">
    <location>
        <begin position="9"/>
        <end position="19"/>
    </location>
</feature>
<organism evidence="3 4">
    <name type="scientific">Armillaria novae-zelandiae</name>
    <dbReference type="NCBI Taxonomy" id="153914"/>
    <lineage>
        <taxon>Eukaryota</taxon>
        <taxon>Fungi</taxon>
        <taxon>Dikarya</taxon>
        <taxon>Basidiomycota</taxon>
        <taxon>Agaricomycotina</taxon>
        <taxon>Agaricomycetes</taxon>
        <taxon>Agaricomycetidae</taxon>
        <taxon>Agaricales</taxon>
        <taxon>Marasmiineae</taxon>
        <taxon>Physalacriaceae</taxon>
        <taxon>Armillaria</taxon>
    </lineage>
</organism>
<proteinExistence type="predicted"/>
<feature type="compositionally biased region" description="Basic and acidic residues" evidence="1">
    <location>
        <begin position="407"/>
        <end position="417"/>
    </location>
</feature>
<evidence type="ECO:0000313" key="3">
    <source>
        <dbReference type="EMBL" id="KAK0475462.1"/>
    </source>
</evidence>
<evidence type="ECO:0000313" key="4">
    <source>
        <dbReference type="Proteomes" id="UP001175227"/>
    </source>
</evidence>
<dbReference type="EMBL" id="JAUEPR010000023">
    <property type="protein sequence ID" value="KAK0475462.1"/>
    <property type="molecule type" value="Genomic_DNA"/>
</dbReference>
<keyword evidence="4" id="KW-1185">Reference proteome</keyword>
<accession>A0AA39P0U5</accession>